<evidence type="ECO:0000259" key="5">
    <source>
        <dbReference type="PROSITE" id="PS50977"/>
    </source>
</evidence>
<dbReference type="Pfam" id="PF00440">
    <property type="entry name" value="TetR_N"/>
    <property type="match status" value="1"/>
</dbReference>
<evidence type="ECO:0000313" key="7">
    <source>
        <dbReference type="Proteomes" id="UP000261948"/>
    </source>
</evidence>
<dbReference type="SUPFAM" id="SSF48498">
    <property type="entry name" value="Tetracyclin repressor-like, C-terminal domain"/>
    <property type="match status" value="1"/>
</dbReference>
<dbReference type="PANTHER" id="PTHR30055">
    <property type="entry name" value="HTH-TYPE TRANSCRIPTIONAL REGULATOR RUTR"/>
    <property type="match status" value="1"/>
</dbReference>
<evidence type="ECO:0000256" key="2">
    <source>
        <dbReference type="ARBA" id="ARBA00023125"/>
    </source>
</evidence>
<evidence type="ECO:0000256" key="4">
    <source>
        <dbReference type="PROSITE-ProRule" id="PRU00335"/>
    </source>
</evidence>
<dbReference type="AlphaFoldDB" id="A0A373FRF5"/>
<protein>
    <submittedName>
        <fullName evidence="6">TetR/AcrR family transcriptional regulator</fullName>
    </submittedName>
</protein>
<comment type="caution">
    <text evidence="6">The sequence shown here is derived from an EMBL/GenBank/DDBJ whole genome shotgun (WGS) entry which is preliminary data.</text>
</comment>
<evidence type="ECO:0000256" key="3">
    <source>
        <dbReference type="ARBA" id="ARBA00023163"/>
    </source>
</evidence>
<reference evidence="6 7" key="1">
    <citation type="submission" date="2018-08" db="EMBL/GenBank/DDBJ databases">
        <title>Comamonas testosteroni strain SWCO2.</title>
        <authorList>
            <person name="Jiang N."/>
            <person name="Zhang X.Z."/>
        </authorList>
    </citation>
    <scope>NUCLEOTIDE SEQUENCE [LARGE SCALE GENOMIC DNA]</scope>
    <source>
        <strain evidence="6 7">SWCO2</strain>
    </source>
</reference>
<dbReference type="InterPro" id="IPR039536">
    <property type="entry name" value="TetR_C_Proteobacteria"/>
</dbReference>
<dbReference type="SUPFAM" id="SSF46689">
    <property type="entry name" value="Homeodomain-like"/>
    <property type="match status" value="1"/>
</dbReference>
<dbReference type="Pfam" id="PF14246">
    <property type="entry name" value="TetR_C_7"/>
    <property type="match status" value="1"/>
</dbReference>
<dbReference type="GO" id="GO:0000976">
    <property type="term" value="F:transcription cis-regulatory region binding"/>
    <property type="evidence" value="ECO:0007669"/>
    <property type="project" value="TreeGrafter"/>
</dbReference>
<dbReference type="Proteomes" id="UP000261948">
    <property type="component" value="Unassembled WGS sequence"/>
</dbReference>
<keyword evidence="2 4" id="KW-0238">DNA-binding</keyword>
<dbReference type="Gene3D" id="1.10.10.60">
    <property type="entry name" value="Homeodomain-like"/>
    <property type="match status" value="1"/>
</dbReference>
<proteinExistence type="predicted"/>
<dbReference type="InterPro" id="IPR009057">
    <property type="entry name" value="Homeodomain-like_sf"/>
</dbReference>
<dbReference type="PRINTS" id="PR00455">
    <property type="entry name" value="HTHTETR"/>
</dbReference>
<name>A0A373FRF5_COMTE</name>
<feature type="DNA-binding region" description="H-T-H motif" evidence="4">
    <location>
        <begin position="29"/>
        <end position="48"/>
    </location>
</feature>
<gene>
    <name evidence="6" type="ORF">DZC30_03020</name>
</gene>
<dbReference type="InterPro" id="IPR001647">
    <property type="entry name" value="HTH_TetR"/>
</dbReference>
<dbReference type="EMBL" id="QURR01000002">
    <property type="protein sequence ID" value="RGE46751.1"/>
    <property type="molecule type" value="Genomic_DNA"/>
</dbReference>
<dbReference type="GO" id="GO:0003700">
    <property type="term" value="F:DNA-binding transcription factor activity"/>
    <property type="evidence" value="ECO:0007669"/>
    <property type="project" value="TreeGrafter"/>
</dbReference>
<evidence type="ECO:0000313" key="6">
    <source>
        <dbReference type="EMBL" id="RGE46751.1"/>
    </source>
</evidence>
<evidence type="ECO:0000256" key="1">
    <source>
        <dbReference type="ARBA" id="ARBA00023015"/>
    </source>
</evidence>
<dbReference type="OrthoDB" id="8535430at2"/>
<keyword evidence="7" id="KW-1185">Reference proteome</keyword>
<dbReference type="InterPro" id="IPR036271">
    <property type="entry name" value="Tet_transcr_reg_TetR-rel_C_sf"/>
</dbReference>
<dbReference type="InterPro" id="IPR050109">
    <property type="entry name" value="HTH-type_TetR-like_transc_reg"/>
</dbReference>
<feature type="domain" description="HTH tetR-type" evidence="5">
    <location>
        <begin position="6"/>
        <end position="66"/>
    </location>
</feature>
<sequence>MRTKTEEKRQAIIDVAAAAFAELGFERTSMSEICARLGGSKATLYNYFPSKESLFLEVMFRASEAEFQHTMLSLQAASGDVAQALRNFGQRFLGLLYSPDVMAVRRLLVSEAGRSNIGQRCWEMGPARGNAVVMEFLKQAIARKLLRKTDLEVMLHQLLALLESELLPHFMFQHLPAPTEQEISKCTQRAVDVFLRAYGTQA</sequence>
<dbReference type="PANTHER" id="PTHR30055:SF119">
    <property type="entry name" value="NALC"/>
    <property type="match status" value="1"/>
</dbReference>
<keyword evidence="3" id="KW-0804">Transcription</keyword>
<accession>A0A373FRF5</accession>
<organism evidence="6 7">
    <name type="scientific">Comamonas testosteroni</name>
    <name type="common">Pseudomonas testosteroni</name>
    <dbReference type="NCBI Taxonomy" id="285"/>
    <lineage>
        <taxon>Bacteria</taxon>
        <taxon>Pseudomonadati</taxon>
        <taxon>Pseudomonadota</taxon>
        <taxon>Betaproteobacteria</taxon>
        <taxon>Burkholderiales</taxon>
        <taxon>Comamonadaceae</taxon>
        <taxon>Comamonas</taxon>
    </lineage>
</organism>
<keyword evidence="1" id="KW-0805">Transcription regulation</keyword>
<dbReference type="PROSITE" id="PS50977">
    <property type="entry name" value="HTH_TETR_2"/>
    <property type="match status" value="1"/>
</dbReference>
<dbReference type="FunFam" id="1.10.10.60:FF:000141">
    <property type="entry name" value="TetR family transcriptional regulator"/>
    <property type="match status" value="1"/>
</dbReference>
<dbReference type="Gene3D" id="1.10.357.10">
    <property type="entry name" value="Tetracycline Repressor, domain 2"/>
    <property type="match status" value="1"/>
</dbReference>